<evidence type="ECO:0000256" key="2">
    <source>
        <dbReference type="ARBA" id="ARBA00011915"/>
    </source>
</evidence>
<dbReference type="PANTHER" id="PTHR43176">
    <property type="entry name" value="3-HYDROXYISOBUTYRYL-COA HYDROLASE-RELATED"/>
    <property type="match status" value="1"/>
</dbReference>
<feature type="region of interest" description="Disordered" evidence="4">
    <location>
        <begin position="1"/>
        <end position="26"/>
    </location>
</feature>
<dbReference type="EC" id="3.1.2.4" evidence="2"/>
<dbReference type="Gene3D" id="3.90.226.10">
    <property type="entry name" value="2-enoyl-CoA Hydratase, Chain A, domain 1"/>
    <property type="match status" value="1"/>
</dbReference>
<evidence type="ECO:0000313" key="6">
    <source>
        <dbReference type="EMBL" id="GAA4288638.1"/>
    </source>
</evidence>
<protein>
    <recommendedName>
        <fullName evidence="2">3-hydroxyisobutyryl-CoA hydrolase</fullName>
        <ecNumber evidence="2">3.1.2.4</ecNumber>
    </recommendedName>
</protein>
<evidence type="ECO:0000256" key="1">
    <source>
        <dbReference type="ARBA" id="ARBA00001709"/>
    </source>
</evidence>
<name>A0ABP8EXD2_9MICO</name>
<dbReference type="Pfam" id="PF16113">
    <property type="entry name" value="ECH_2"/>
    <property type="match status" value="1"/>
</dbReference>
<proteinExistence type="predicted"/>
<dbReference type="PANTHER" id="PTHR43176:SF3">
    <property type="entry name" value="3-HYDROXYISOBUTYRYL-COA HYDROLASE, MITOCHONDRIAL"/>
    <property type="match status" value="1"/>
</dbReference>
<sequence length="380" mass="39356">MTGRRVRDLSGTSGRVDESGNPDERLTAGREKVTGMTVRSWTEGKVGRLELDRPRALNALDLGMIRALREVLERWRTDDAVAELLVTGAGGRAFCSGGDVRAAREAILAGRPDLSETFFAEEYALNRAIAEYPKPYVAVLDGVAMGGGLGVSVHGSARVVTERALLAMPETALGFTPDVGATHFLSHLTGDPTGAVGRYLALTGARIGAADALALGLATHFVPAASVVALLDDAGADGTAAALARHAADPAEAGASVIAPHRDAIDAAFSAGTVPEILARLDAAGEEWAAGTAATLRTMSPTSLVVALELLRAAATSSLARSLENELRAAVWLTGRPDFAEGVRAVLVDKDRAAAWSPATVEDVDAEEIRQLLVTAPAAG</sequence>
<feature type="compositionally biased region" description="Basic and acidic residues" evidence="4">
    <location>
        <begin position="15"/>
        <end position="26"/>
    </location>
</feature>
<evidence type="ECO:0000256" key="4">
    <source>
        <dbReference type="SAM" id="MobiDB-lite"/>
    </source>
</evidence>
<dbReference type="InterPro" id="IPR045004">
    <property type="entry name" value="ECH_dom"/>
</dbReference>
<dbReference type="CDD" id="cd06558">
    <property type="entry name" value="crotonase-like"/>
    <property type="match status" value="1"/>
</dbReference>
<reference evidence="7" key="1">
    <citation type="journal article" date="2019" name="Int. J. Syst. Evol. Microbiol.">
        <title>The Global Catalogue of Microorganisms (GCM) 10K type strain sequencing project: providing services to taxonomists for standard genome sequencing and annotation.</title>
        <authorList>
            <consortium name="The Broad Institute Genomics Platform"/>
            <consortium name="The Broad Institute Genome Sequencing Center for Infectious Disease"/>
            <person name="Wu L."/>
            <person name="Ma J."/>
        </authorList>
    </citation>
    <scope>NUCLEOTIDE SEQUENCE [LARGE SCALE GENOMIC DNA]</scope>
    <source>
        <strain evidence="7">JCM 17459</strain>
    </source>
</reference>
<evidence type="ECO:0000256" key="3">
    <source>
        <dbReference type="ARBA" id="ARBA00022801"/>
    </source>
</evidence>
<dbReference type="NCBIfam" id="NF004127">
    <property type="entry name" value="PRK05617.1"/>
    <property type="match status" value="1"/>
</dbReference>
<accession>A0ABP8EXD2</accession>
<dbReference type="InterPro" id="IPR029045">
    <property type="entry name" value="ClpP/crotonase-like_dom_sf"/>
</dbReference>
<comment type="catalytic activity">
    <reaction evidence="1">
        <text>3-hydroxy-2-methylpropanoyl-CoA + H2O = 3-hydroxy-2-methylpropanoate + CoA + H(+)</text>
        <dbReference type="Rhea" id="RHEA:20888"/>
        <dbReference type="ChEBI" id="CHEBI:11805"/>
        <dbReference type="ChEBI" id="CHEBI:15377"/>
        <dbReference type="ChEBI" id="CHEBI:15378"/>
        <dbReference type="ChEBI" id="CHEBI:57287"/>
        <dbReference type="ChEBI" id="CHEBI:57340"/>
        <dbReference type="EC" id="3.1.2.4"/>
    </reaction>
</comment>
<gene>
    <name evidence="6" type="ORF">GCM10022262_29980</name>
</gene>
<keyword evidence="3" id="KW-0378">Hydrolase</keyword>
<evidence type="ECO:0000259" key="5">
    <source>
        <dbReference type="Pfam" id="PF16113"/>
    </source>
</evidence>
<keyword evidence="7" id="KW-1185">Reference proteome</keyword>
<dbReference type="SUPFAM" id="SSF52096">
    <property type="entry name" value="ClpP/crotonase"/>
    <property type="match status" value="1"/>
</dbReference>
<feature type="domain" description="Enoyl-CoA hydratase/isomerase" evidence="5">
    <location>
        <begin position="46"/>
        <end position="372"/>
    </location>
</feature>
<dbReference type="InterPro" id="IPR032259">
    <property type="entry name" value="HIBYL-CoA-H"/>
</dbReference>
<organism evidence="6 7">
    <name type="scientific">Georgenia daeguensis</name>
    <dbReference type="NCBI Taxonomy" id="908355"/>
    <lineage>
        <taxon>Bacteria</taxon>
        <taxon>Bacillati</taxon>
        <taxon>Actinomycetota</taxon>
        <taxon>Actinomycetes</taxon>
        <taxon>Micrococcales</taxon>
        <taxon>Bogoriellaceae</taxon>
        <taxon>Georgenia</taxon>
    </lineage>
</organism>
<dbReference type="Proteomes" id="UP001499841">
    <property type="component" value="Unassembled WGS sequence"/>
</dbReference>
<evidence type="ECO:0000313" key="7">
    <source>
        <dbReference type="Proteomes" id="UP001499841"/>
    </source>
</evidence>
<comment type="caution">
    <text evidence="6">The sequence shown here is derived from an EMBL/GenBank/DDBJ whole genome shotgun (WGS) entry which is preliminary data.</text>
</comment>
<dbReference type="EMBL" id="BAABBA010000016">
    <property type="protein sequence ID" value="GAA4288638.1"/>
    <property type="molecule type" value="Genomic_DNA"/>
</dbReference>